<gene>
    <name evidence="3" type="ORF">PXH66_16230</name>
</gene>
<dbReference type="InterPro" id="IPR015797">
    <property type="entry name" value="NUDIX_hydrolase-like_dom_sf"/>
</dbReference>
<dbReference type="InterPro" id="IPR000086">
    <property type="entry name" value="NUDIX_hydrolase_dom"/>
</dbReference>
<evidence type="ECO:0000259" key="2">
    <source>
        <dbReference type="PROSITE" id="PS51462"/>
    </source>
</evidence>
<evidence type="ECO:0000313" key="4">
    <source>
        <dbReference type="Proteomes" id="UP001218638"/>
    </source>
</evidence>
<keyword evidence="4" id="KW-1185">Reference proteome</keyword>
<dbReference type="CDD" id="cd03424">
    <property type="entry name" value="NUDIX_ADPRase_Nudt5_UGPPase_Nudt14"/>
    <property type="match status" value="1"/>
</dbReference>
<dbReference type="AlphaFoldDB" id="A0AAF0CH51"/>
<proteinExistence type="predicted"/>
<protein>
    <submittedName>
        <fullName evidence="3">NUDIX hydrolase</fullName>
    </submittedName>
</protein>
<dbReference type="PANTHER" id="PTHR11839">
    <property type="entry name" value="UDP/ADP-SUGAR PYROPHOSPHATASE"/>
    <property type="match status" value="1"/>
</dbReference>
<dbReference type="RefSeq" id="WP_330930591.1">
    <property type="nucleotide sequence ID" value="NZ_CP119075.1"/>
</dbReference>
<dbReference type="GO" id="GO:0006753">
    <property type="term" value="P:nucleoside phosphate metabolic process"/>
    <property type="evidence" value="ECO:0007669"/>
    <property type="project" value="TreeGrafter"/>
</dbReference>
<dbReference type="KEGG" id="slom:PXH66_16230"/>
<name>A0AAF0CH51_9BACT</name>
<dbReference type="GO" id="GO:0016787">
    <property type="term" value="F:hydrolase activity"/>
    <property type="evidence" value="ECO:0007669"/>
    <property type="project" value="UniProtKB-KW"/>
</dbReference>
<dbReference type="GO" id="GO:0019693">
    <property type="term" value="P:ribose phosphate metabolic process"/>
    <property type="evidence" value="ECO:0007669"/>
    <property type="project" value="TreeGrafter"/>
</dbReference>
<reference evidence="3" key="1">
    <citation type="submission" date="2023-03" db="EMBL/GenBank/DDBJ databases">
        <title>Lomoglobus Profundus gen. nov., sp. nov., a novel member of the phylum Verrucomicrobia, isolated from deep-marine sediment of South China Sea.</title>
        <authorList>
            <person name="Ahmad T."/>
            <person name="Ishaq S.E."/>
            <person name="Wang F."/>
        </authorList>
    </citation>
    <scope>NUCLEOTIDE SEQUENCE</scope>
    <source>
        <strain evidence="3">LMO-M01</strain>
    </source>
</reference>
<dbReference type="Pfam" id="PF00293">
    <property type="entry name" value="NUDIX"/>
    <property type="match status" value="1"/>
</dbReference>
<dbReference type="PROSITE" id="PS00893">
    <property type="entry name" value="NUDIX_BOX"/>
    <property type="match status" value="1"/>
</dbReference>
<dbReference type="SUPFAM" id="SSF55811">
    <property type="entry name" value="Nudix"/>
    <property type="match status" value="1"/>
</dbReference>
<dbReference type="EMBL" id="CP119075">
    <property type="protein sequence ID" value="WED63887.1"/>
    <property type="molecule type" value="Genomic_DNA"/>
</dbReference>
<dbReference type="InterPro" id="IPR020084">
    <property type="entry name" value="NUDIX_hydrolase_CS"/>
</dbReference>
<accession>A0AAF0CH51</accession>
<sequence length="194" mass="21398">MSSSSPSEWQRGADRDLLQTRIFDVRSSAFRHPARKVAKEFLVIDAPDWAIVLALTPAGELVLVRQFRFGAQQISLEFPGGVIEAGEAPARGAARELREETGYTGADPIVLGTVFPNPAIQSNRAHIILITDAVCTDPLQWDADEELSLSLRPVVEVIALARAGGMLHALMLNALFLFEPWWREQQRARDEAGI</sequence>
<evidence type="ECO:0000256" key="1">
    <source>
        <dbReference type="ARBA" id="ARBA00022801"/>
    </source>
</evidence>
<dbReference type="PROSITE" id="PS51462">
    <property type="entry name" value="NUDIX"/>
    <property type="match status" value="1"/>
</dbReference>
<organism evidence="3 4">
    <name type="scientific">Synoicihabitans lomoniglobus</name>
    <dbReference type="NCBI Taxonomy" id="2909285"/>
    <lineage>
        <taxon>Bacteria</taxon>
        <taxon>Pseudomonadati</taxon>
        <taxon>Verrucomicrobiota</taxon>
        <taxon>Opitutia</taxon>
        <taxon>Opitutales</taxon>
        <taxon>Opitutaceae</taxon>
        <taxon>Synoicihabitans</taxon>
    </lineage>
</organism>
<dbReference type="Proteomes" id="UP001218638">
    <property type="component" value="Chromosome"/>
</dbReference>
<evidence type="ECO:0000313" key="3">
    <source>
        <dbReference type="EMBL" id="WED63887.1"/>
    </source>
</evidence>
<feature type="domain" description="Nudix hydrolase" evidence="2">
    <location>
        <begin position="44"/>
        <end position="174"/>
    </location>
</feature>
<keyword evidence="1 3" id="KW-0378">Hydrolase</keyword>
<dbReference type="PANTHER" id="PTHR11839:SF1">
    <property type="entry name" value="ADP-SUGAR PYROPHOSPHATASE"/>
    <property type="match status" value="1"/>
</dbReference>
<dbReference type="Gene3D" id="3.90.79.10">
    <property type="entry name" value="Nucleoside Triphosphate Pyrophosphohydrolase"/>
    <property type="match status" value="1"/>
</dbReference>